<comment type="caution">
    <text evidence="1">The sequence shown here is derived from an EMBL/GenBank/DDBJ whole genome shotgun (WGS) entry which is preliminary data.</text>
</comment>
<protein>
    <recommendedName>
        <fullName evidence="3">IS1 family transposase</fullName>
    </recommendedName>
</protein>
<gene>
    <name evidence="1" type="ORF">AKJ55_01980</name>
</gene>
<keyword evidence="2" id="KW-1185">Reference proteome</keyword>
<proteinExistence type="predicted"/>
<evidence type="ECO:0000313" key="2">
    <source>
        <dbReference type="Proteomes" id="UP000070633"/>
    </source>
</evidence>
<dbReference type="EMBL" id="LHYI01000058">
    <property type="protein sequence ID" value="KXB07780.1"/>
    <property type="molecule type" value="Genomic_DNA"/>
</dbReference>
<evidence type="ECO:0008006" key="3">
    <source>
        <dbReference type="Google" id="ProtNLM"/>
    </source>
</evidence>
<accession>A0ABR5TJ88</accession>
<reference evidence="1 2" key="1">
    <citation type="journal article" date="2016" name="Sci. Rep.">
        <title>Metabolic traits of an uncultured archaeal lineage -MSBL1- from brine pools of the Red Sea.</title>
        <authorList>
            <person name="Mwirichia R."/>
            <person name="Alam I."/>
            <person name="Rashid M."/>
            <person name="Vinu M."/>
            <person name="Ba-Alawi W."/>
            <person name="Anthony Kamau A."/>
            <person name="Kamanda Ngugi D."/>
            <person name="Goker M."/>
            <person name="Klenk H.P."/>
            <person name="Bajic V."/>
            <person name="Stingl U."/>
        </authorList>
    </citation>
    <scope>NUCLEOTIDE SEQUENCE [LARGE SCALE GENOMIC DNA]</scope>
    <source>
        <strain evidence="1">SCGC-AAA382M17</strain>
    </source>
</reference>
<sequence>MIEKNNYFCTNANCKMYGLRNQGNIVKAGTYGKGEKQKQILKCKVCNQRFSETKNTIFFNSNYSPTTIRQIIGCVAEGNGVRSTARILELDKNAVNNVILKAGNHCEIILADLLKSLYLEECQLDELWAFVRKKNSIRRRSGKGIRANLDMDSVRSK</sequence>
<name>A0ABR5TJ88_9EURY</name>
<dbReference type="Proteomes" id="UP000070633">
    <property type="component" value="Unassembled WGS sequence"/>
</dbReference>
<evidence type="ECO:0000313" key="1">
    <source>
        <dbReference type="EMBL" id="KXB07780.1"/>
    </source>
</evidence>
<organism evidence="1 2">
    <name type="scientific">candidate division MSBL1 archaeon SCGC-AAA382M17</name>
    <dbReference type="NCBI Taxonomy" id="1698284"/>
    <lineage>
        <taxon>Archaea</taxon>
        <taxon>Methanobacteriati</taxon>
        <taxon>Methanobacteriota</taxon>
        <taxon>candidate division MSBL1</taxon>
    </lineage>
</organism>